<proteinExistence type="inferred from homology"/>
<protein>
    <submittedName>
        <fullName evidence="2">SDR family oxidoreductase</fullName>
    </submittedName>
</protein>
<dbReference type="InterPro" id="IPR052184">
    <property type="entry name" value="SDR_enzymes"/>
</dbReference>
<dbReference type="Pfam" id="PF00106">
    <property type="entry name" value="adh_short"/>
    <property type="match status" value="1"/>
</dbReference>
<reference evidence="3" key="1">
    <citation type="journal article" date="2019" name="Int. J. Syst. Evol. Microbiol.">
        <title>The Global Catalogue of Microorganisms (GCM) 10K type strain sequencing project: providing services to taxonomists for standard genome sequencing and annotation.</title>
        <authorList>
            <consortium name="The Broad Institute Genomics Platform"/>
            <consortium name="The Broad Institute Genome Sequencing Center for Infectious Disease"/>
            <person name="Wu L."/>
            <person name="Ma J."/>
        </authorList>
    </citation>
    <scope>NUCLEOTIDE SEQUENCE [LARGE SCALE GENOMIC DNA]</scope>
    <source>
        <strain evidence="3">JCM 15589</strain>
    </source>
</reference>
<dbReference type="PANTHER" id="PTHR45458">
    <property type="entry name" value="SHORT-CHAIN DEHYDROGENASE/REDUCTASE SDR"/>
    <property type="match status" value="1"/>
</dbReference>
<dbReference type="Gene3D" id="3.40.50.720">
    <property type="entry name" value="NAD(P)-binding Rossmann-like Domain"/>
    <property type="match status" value="1"/>
</dbReference>
<name>A0ABP4UXC6_9MICO</name>
<dbReference type="InterPro" id="IPR036291">
    <property type="entry name" value="NAD(P)-bd_dom_sf"/>
</dbReference>
<evidence type="ECO:0000313" key="2">
    <source>
        <dbReference type="EMBL" id="GAA1712168.1"/>
    </source>
</evidence>
<dbReference type="PANTHER" id="PTHR45458:SF1">
    <property type="entry name" value="SHORT CHAIN DEHYDROGENASE"/>
    <property type="match status" value="1"/>
</dbReference>
<comment type="similarity">
    <text evidence="1">Belongs to the short-chain dehydrogenases/reductases (SDR) family.</text>
</comment>
<keyword evidence="3" id="KW-1185">Reference proteome</keyword>
<organism evidence="2 3">
    <name type="scientific">Isoptericola hypogeus</name>
    <dbReference type="NCBI Taxonomy" id="300179"/>
    <lineage>
        <taxon>Bacteria</taxon>
        <taxon>Bacillati</taxon>
        <taxon>Actinomycetota</taxon>
        <taxon>Actinomycetes</taxon>
        <taxon>Micrococcales</taxon>
        <taxon>Promicromonosporaceae</taxon>
        <taxon>Isoptericola</taxon>
    </lineage>
</organism>
<dbReference type="InterPro" id="IPR002347">
    <property type="entry name" value="SDR_fam"/>
</dbReference>
<comment type="caution">
    <text evidence="2">The sequence shown here is derived from an EMBL/GenBank/DDBJ whole genome shotgun (WGS) entry which is preliminary data.</text>
</comment>
<accession>A0ABP4UXC6</accession>
<gene>
    <name evidence="2" type="ORF">GCM10009809_05490</name>
</gene>
<dbReference type="SUPFAM" id="SSF51735">
    <property type="entry name" value="NAD(P)-binding Rossmann-fold domains"/>
    <property type="match status" value="1"/>
</dbReference>
<sequence>MLVTGASRGFGAACVEVFAAAGWDVVASSRAPAPGGAPRVDQVVWDVTDDDAGPLHSALGERPLDLLINNAGAGTPGTPLEDVDVATLLSVCDVNVGGVIRATRAALPSLRLSPAPLVLNISSRLGSIHDQAAGRYRDFGTSYAYRISKAAQNMATTCLAHELAPQVRVWAVHPGRLATGMGRSGAAGDPIDAATKLLELAGSTETHSPRFLELAHGELEW</sequence>
<dbReference type="EMBL" id="BAAAPM010000003">
    <property type="protein sequence ID" value="GAA1712168.1"/>
    <property type="molecule type" value="Genomic_DNA"/>
</dbReference>
<evidence type="ECO:0000313" key="3">
    <source>
        <dbReference type="Proteomes" id="UP001501138"/>
    </source>
</evidence>
<dbReference type="PRINTS" id="PR00080">
    <property type="entry name" value="SDRFAMILY"/>
</dbReference>
<evidence type="ECO:0000256" key="1">
    <source>
        <dbReference type="RuleBase" id="RU000363"/>
    </source>
</evidence>
<dbReference type="PRINTS" id="PR00081">
    <property type="entry name" value="GDHRDH"/>
</dbReference>
<dbReference type="Proteomes" id="UP001501138">
    <property type="component" value="Unassembled WGS sequence"/>
</dbReference>